<name>A0A542DI72_AMYCI</name>
<feature type="compositionally biased region" description="Low complexity" evidence="1">
    <location>
        <begin position="27"/>
        <end position="40"/>
    </location>
</feature>
<reference evidence="2 3" key="1">
    <citation type="submission" date="2019-06" db="EMBL/GenBank/DDBJ databases">
        <title>Sequencing the genomes of 1000 actinobacteria strains.</title>
        <authorList>
            <person name="Klenk H.-P."/>
        </authorList>
    </citation>
    <scope>NUCLEOTIDE SEQUENCE [LARGE SCALE GENOMIC DNA]</scope>
    <source>
        <strain evidence="2 3">DSM 45679</strain>
    </source>
</reference>
<evidence type="ECO:0000313" key="2">
    <source>
        <dbReference type="EMBL" id="TQJ02791.1"/>
    </source>
</evidence>
<feature type="compositionally biased region" description="Acidic residues" evidence="1">
    <location>
        <begin position="1"/>
        <end position="16"/>
    </location>
</feature>
<dbReference type="OrthoDB" id="3286208at2"/>
<dbReference type="Proteomes" id="UP000320876">
    <property type="component" value="Unassembled WGS sequence"/>
</dbReference>
<proteinExistence type="predicted"/>
<feature type="region of interest" description="Disordered" evidence="1">
    <location>
        <begin position="1"/>
        <end position="64"/>
    </location>
</feature>
<evidence type="ECO:0000313" key="3">
    <source>
        <dbReference type="Proteomes" id="UP000320876"/>
    </source>
</evidence>
<dbReference type="SUPFAM" id="SSF48371">
    <property type="entry name" value="ARM repeat"/>
    <property type="match status" value="1"/>
</dbReference>
<accession>A0A542DI72</accession>
<dbReference type="RefSeq" id="WP_141998052.1">
    <property type="nucleotide sequence ID" value="NZ_VFML01000001.1"/>
</dbReference>
<dbReference type="AlphaFoldDB" id="A0A542DI72"/>
<organism evidence="2 3">
    <name type="scientific">Amycolatopsis cihanbeyliensis</name>
    <dbReference type="NCBI Taxonomy" id="1128664"/>
    <lineage>
        <taxon>Bacteria</taxon>
        <taxon>Bacillati</taxon>
        <taxon>Actinomycetota</taxon>
        <taxon>Actinomycetes</taxon>
        <taxon>Pseudonocardiales</taxon>
        <taxon>Pseudonocardiaceae</taxon>
        <taxon>Amycolatopsis</taxon>
    </lineage>
</organism>
<comment type="caution">
    <text evidence="2">The sequence shown here is derived from an EMBL/GenBank/DDBJ whole genome shotgun (WGS) entry which is preliminary data.</text>
</comment>
<dbReference type="EMBL" id="VFML01000001">
    <property type="protein sequence ID" value="TQJ02791.1"/>
    <property type="molecule type" value="Genomic_DNA"/>
</dbReference>
<sequence>MSEGEEEPEPAGEQESDPGPAGGESAGAGAEASEPAPGGSTTQRADSAAQAVQEQAVTEERAREWSVASERMSAAMQSLLGQGYDRAAANVFLGPATIGTVGTSHAAPVEAGAARSGPVPREVLDRIGASFVPPERYEAVRSGIRRNQMLFLRAQRGSGRTTAALRALDGECRQGVRKLDPETDLSALNAKDLEPNHGYLLESLAPQHASKLSTFHTERIVRLLNECGCRLVVVLDPSSFLRTEEIQHLVVDGLGTVPAREVLRRHLCWSPHGSPDEADRLLDRPDVAELVGELRPDTPRRDLASLATLLVEVGAGRLALAEVRQRYSRLDDSSFAAWFAEQSELDQRAFVIALAVFNGEPVHLVADAAHRLADRFRRIEHPRPSDRARPLFDTTFDQRLDRARAEYAEVIQDTVDGELAVRIVRFRDDAFPRRVLEHVCGQYDQAYDLIRTWLYDLGTEWHEHVRLRAGMAVGLLSLQHFEMMLGELIMPWAADGDEKARWAAVSALQIPLQDPNLTLVVTPKLKHWLRHRTSNPLRVTAAHALGTSTALSPATVLRDLGRAAKQADWDLEVQIARSVAEIVRRDEATDAAFATLLRWIGDGDFPARRETGVLAVLIISTHLRARVDGCATKWPVFVWMHEYRPEHREKMIGLVRELLNAPRFVRRGYAEILRWLRAARKEETMRLPLARLLAAIAEAGDGGSLRFYLNYWLGERGSPKSSIKVVLEHFERGGV</sequence>
<evidence type="ECO:0000256" key="1">
    <source>
        <dbReference type="SAM" id="MobiDB-lite"/>
    </source>
</evidence>
<gene>
    <name evidence="2" type="ORF">FB471_2536</name>
</gene>
<protein>
    <submittedName>
        <fullName evidence="2">Uncharacterized protein</fullName>
    </submittedName>
</protein>
<keyword evidence="3" id="KW-1185">Reference proteome</keyword>
<dbReference type="InterPro" id="IPR016024">
    <property type="entry name" value="ARM-type_fold"/>
</dbReference>